<accession>A0ABT6HNZ6</accession>
<dbReference type="Pfam" id="PF13432">
    <property type="entry name" value="TPR_16"/>
    <property type="match status" value="2"/>
</dbReference>
<dbReference type="PANTHER" id="PTHR12558:SF13">
    <property type="entry name" value="CELL DIVISION CYCLE PROTEIN 27 HOMOLOG"/>
    <property type="match status" value="1"/>
</dbReference>
<feature type="compositionally biased region" description="Low complexity" evidence="1">
    <location>
        <begin position="505"/>
        <end position="514"/>
    </location>
</feature>
<dbReference type="InterPro" id="IPR011990">
    <property type="entry name" value="TPR-like_helical_dom_sf"/>
</dbReference>
<evidence type="ECO:0000313" key="3">
    <source>
        <dbReference type="Proteomes" id="UP001223144"/>
    </source>
</evidence>
<evidence type="ECO:0000313" key="2">
    <source>
        <dbReference type="EMBL" id="MDH2390449.1"/>
    </source>
</evidence>
<gene>
    <name evidence="2" type="ORF">QCN29_16925</name>
</gene>
<feature type="region of interest" description="Disordered" evidence="1">
    <location>
        <begin position="445"/>
        <end position="514"/>
    </location>
</feature>
<dbReference type="SUPFAM" id="SSF48452">
    <property type="entry name" value="TPR-like"/>
    <property type="match status" value="2"/>
</dbReference>
<dbReference type="Gene3D" id="1.25.40.10">
    <property type="entry name" value="Tetratricopeptide repeat domain"/>
    <property type="match status" value="3"/>
</dbReference>
<dbReference type="RefSeq" id="WP_279928964.1">
    <property type="nucleotide sequence ID" value="NZ_JARWBG010000018.1"/>
</dbReference>
<reference evidence="2 3" key="1">
    <citation type="submission" date="2023-04" db="EMBL/GenBank/DDBJ databases">
        <title>Streptomyces chengmaiensis sp. nov. isolated from the stem of mangrove plant in Hainan.</title>
        <authorList>
            <person name="Huang X."/>
            <person name="Zhou S."/>
            <person name="Chu X."/>
            <person name="Xie Y."/>
            <person name="Lin Y."/>
        </authorList>
    </citation>
    <scope>NUCLEOTIDE SEQUENCE [LARGE SCALE GENOMIC DNA]</scope>
    <source>
        <strain evidence="2 3">HNM0663</strain>
    </source>
</reference>
<name>A0ABT6HNZ6_9ACTN</name>
<organism evidence="2 3">
    <name type="scientific">Streptomyces chengmaiensis</name>
    <dbReference type="NCBI Taxonomy" id="3040919"/>
    <lineage>
        <taxon>Bacteria</taxon>
        <taxon>Bacillati</taxon>
        <taxon>Actinomycetota</taxon>
        <taxon>Actinomycetes</taxon>
        <taxon>Kitasatosporales</taxon>
        <taxon>Streptomycetaceae</taxon>
        <taxon>Streptomyces</taxon>
    </lineage>
</organism>
<evidence type="ECO:0000256" key="1">
    <source>
        <dbReference type="SAM" id="MobiDB-lite"/>
    </source>
</evidence>
<dbReference type="InterPro" id="IPR019734">
    <property type="entry name" value="TPR_rpt"/>
</dbReference>
<feature type="compositionally biased region" description="Low complexity" evidence="1">
    <location>
        <begin position="469"/>
        <end position="495"/>
    </location>
</feature>
<dbReference type="EMBL" id="JARWBG010000018">
    <property type="protein sequence ID" value="MDH2390449.1"/>
    <property type="molecule type" value="Genomic_DNA"/>
</dbReference>
<protein>
    <submittedName>
        <fullName evidence="2">Tetratricopeptide repeat protein</fullName>
    </submittedName>
</protein>
<keyword evidence="3" id="KW-1185">Reference proteome</keyword>
<proteinExistence type="predicted"/>
<sequence>MRDHVKNAAVSLLVGATLVAGVIALAPGWGEDPPPAPGPAGRAMAAAGAGAPAAPADLAALIEDRERWLKDHPRDEESWAVLGTAYVQRGVRLAQSAQFPKAERALKKSLDVVPADEGNVEAMAGMAALANARRDFAGARGWGERAVKRKPKRWTTYPLLIEAYSGLGDYKAAGKAVDRMLELNSGPQARGVAALVYRDRGWREDAAATAHDAAANAEGPEQKAAALHRMGEFAWERGEPAEAIAHYDAALRARSDHHASLAGRARALAALGRTDEALRDYGAAQKGRPLPAYALEAGELYQSLGLDGDARLQYERLRDGVAEAAKHGVDSTLLLGRYEADHGSAEAAVRRLQAQWDKGRRSVDMADALAWALHRAGRSQQALEFARKATDKGRRSALFSYHRGEIERSLGRYGAARRHLEEAVRTNPDFSPMWAPKAREALEAIGEPPEGGPRELERPAGTPAPTPSPSGAASASPSGAASASPSGAASTATPAPRSPSPSPSPTASGSPAGS</sequence>
<dbReference type="SMART" id="SM00028">
    <property type="entry name" value="TPR"/>
    <property type="match status" value="6"/>
</dbReference>
<comment type="caution">
    <text evidence="2">The sequence shown here is derived from an EMBL/GenBank/DDBJ whole genome shotgun (WGS) entry which is preliminary data.</text>
</comment>
<dbReference type="Proteomes" id="UP001223144">
    <property type="component" value="Unassembled WGS sequence"/>
</dbReference>
<dbReference type="PANTHER" id="PTHR12558">
    <property type="entry name" value="CELL DIVISION CYCLE 16,23,27"/>
    <property type="match status" value="1"/>
</dbReference>